<dbReference type="InterPro" id="IPR036597">
    <property type="entry name" value="Fido-like_dom_sf"/>
</dbReference>
<name>A0A1T4X7H5_9BACT</name>
<dbReference type="InterPro" id="IPR026287">
    <property type="entry name" value="SoFic-like"/>
</dbReference>
<evidence type="ECO:0000256" key="3">
    <source>
        <dbReference type="PIRSR" id="PIRSR640198-2"/>
    </source>
</evidence>
<keyword evidence="6" id="KW-1185">Reference proteome</keyword>
<protein>
    <submittedName>
        <fullName evidence="5">Fic family protein</fullName>
    </submittedName>
</protein>
<evidence type="ECO:0000313" key="5">
    <source>
        <dbReference type="EMBL" id="SKA85068.1"/>
    </source>
</evidence>
<dbReference type="OrthoDB" id="9813719at2"/>
<dbReference type="PANTHER" id="PTHR13504:SF35">
    <property type="entry name" value="PROTEIN ADENYLYLTRANSFERASE SOFIC"/>
    <property type="match status" value="1"/>
</dbReference>
<dbReference type="Gene3D" id="1.10.3290.10">
    <property type="entry name" value="Fido-like domain"/>
    <property type="match status" value="1"/>
</dbReference>
<reference evidence="6" key="1">
    <citation type="submission" date="2017-02" db="EMBL/GenBank/DDBJ databases">
        <authorList>
            <person name="Varghese N."/>
            <person name="Submissions S."/>
        </authorList>
    </citation>
    <scope>NUCLEOTIDE SEQUENCE [LARGE SCALE GENOMIC DNA]</scope>
    <source>
        <strain evidence="6">ATCC 700200</strain>
    </source>
</reference>
<dbReference type="InterPro" id="IPR025758">
    <property type="entry name" value="Fic/DOC_N"/>
</dbReference>
<dbReference type="InterPro" id="IPR048770">
    <property type="entry name" value="SoFic-like_C"/>
</dbReference>
<feature type="binding site" evidence="1">
    <location>
        <position position="248"/>
    </location>
    <ligand>
        <name>ATP</name>
        <dbReference type="ChEBI" id="CHEBI:30616"/>
    </ligand>
</feature>
<dbReference type="PANTHER" id="PTHR13504">
    <property type="entry name" value="FIDO DOMAIN-CONTAINING PROTEIN DDB_G0283145"/>
    <property type="match status" value="1"/>
</dbReference>
<keyword evidence="1" id="KW-0547">Nucleotide-binding</keyword>
<dbReference type="InterPro" id="IPR040198">
    <property type="entry name" value="Fido_containing"/>
</dbReference>
<dbReference type="Proteomes" id="UP000190774">
    <property type="component" value="Unassembled WGS sequence"/>
</dbReference>
<dbReference type="PIRSF" id="PIRSF038925">
    <property type="entry name" value="AMP-prot_trans"/>
    <property type="match status" value="1"/>
</dbReference>
<feature type="binding site" evidence="1">
    <location>
        <position position="80"/>
    </location>
    <ligand>
        <name>ATP</name>
        <dbReference type="ChEBI" id="CHEBI:30616"/>
    </ligand>
</feature>
<accession>A0A1T4X7H5</accession>
<dbReference type="STRING" id="48467.SAMN02745166_01094"/>
<evidence type="ECO:0000256" key="2">
    <source>
        <dbReference type="PIRSR" id="PIRSR640198-1"/>
    </source>
</evidence>
<feature type="binding site" evidence="1">
    <location>
        <position position="206"/>
    </location>
    <ligand>
        <name>ATP</name>
        <dbReference type="ChEBI" id="CHEBI:30616"/>
    </ligand>
</feature>
<dbReference type="Pfam" id="PF13784">
    <property type="entry name" value="Fic_N"/>
    <property type="match status" value="1"/>
</dbReference>
<evidence type="ECO:0000259" key="4">
    <source>
        <dbReference type="PROSITE" id="PS51459"/>
    </source>
</evidence>
<dbReference type="SUPFAM" id="SSF140931">
    <property type="entry name" value="Fic-like"/>
    <property type="match status" value="1"/>
</dbReference>
<feature type="binding site" evidence="3">
    <location>
        <begin position="210"/>
        <end position="217"/>
    </location>
    <ligand>
        <name>ATP</name>
        <dbReference type="ChEBI" id="CHEBI:30616"/>
    </ligand>
</feature>
<organism evidence="5 6">
    <name type="scientific">Prosthecobacter debontii</name>
    <dbReference type="NCBI Taxonomy" id="48467"/>
    <lineage>
        <taxon>Bacteria</taxon>
        <taxon>Pseudomonadati</taxon>
        <taxon>Verrucomicrobiota</taxon>
        <taxon>Verrucomicrobiia</taxon>
        <taxon>Verrucomicrobiales</taxon>
        <taxon>Verrucomicrobiaceae</taxon>
        <taxon>Prosthecobacter</taxon>
    </lineage>
</organism>
<feature type="binding site" evidence="1">
    <location>
        <begin position="211"/>
        <end position="217"/>
    </location>
    <ligand>
        <name>ATP</name>
        <dbReference type="ChEBI" id="CHEBI:30616"/>
    </ligand>
</feature>
<sequence length="385" mass="43956">MSQIFENDNISREWQPALPYNALPYLPPDQDLETKPILKKCITARAAVAELKQAAELIPNQAILINSLPLLEAQASSEIENIVTTTDRLFQYREALDGNADAATKEALRYSHALFEGFKDLDDRPLCTGTAERVCSVIKGITMNVRRIPGTALANHRTKEVIYTPPEGEDRLRSLLANWETFLHGSQEIDPLIRMAVGHYQFEAIHPFSDGNGRTGRVLNSLFLIHEKLLNLPILYLSRYIIHHKEDYYRLLLEVTRQKTWEEWIVFILAGVEETARWTTQKIAAIRALQEHTVQYVKDRAANIYTRELVDLIFELPYSRISDVTTRAIAGRQAASRYLKDLAKIGVLHEQAVGREKLFIHPKLMRLLTSDEMDFVPYTSQNSSS</sequence>
<gene>
    <name evidence="5" type="ORF">SAMN02745166_01094</name>
</gene>
<dbReference type="AlphaFoldDB" id="A0A1T4X7H5"/>
<feature type="active site" evidence="2">
    <location>
        <position position="206"/>
    </location>
</feature>
<dbReference type="PROSITE" id="PS51459">
    <property type="entry name" value="FIDO"/>
    <property type="match status" value="1"/>
</dbReference>
<dbReference type="NCBIfam" id="NF046030">
    <property type="entry name" value="ProtAdlyltaseSoFic"/>
    <property type="match status" value="1"/>
</dbReference>
<dbReference type="RefSeq" id="WP_078812302.1">
    <property type="nucleotide sequence ID" value="NZ_FUYE01000003.1"/>
</dbReference>
<keyword evidence="1" id="KW-0067">ATP-binding</keyword>
<evidence type="ECO:0000256" key="1">
    <source>
        <dbReference type="PIRSR" id="PIRSR038925-1"/>
    </source>
</evidence>
<dbReference type="InterPro" id="IPR003812">
    <property type="entry name" value="Fido"/>
</dbReference>
<dbReference type="Pfam" id="PF21248">
    <property type="entry name" value="SoFic-like_C"/>
    <property type="match status" value="1"/>
</dbReference>
<evidence type="ECO:0000313" key="6">
    <source>
        <dbReference type="Proteomes" id="UP000190774"/>
    </source>
</evidence>
<proteinExistence type="predicted"/>
<feature type="domain" description="Fido" evidence="4">
    <location>
        <begin position="129"/>
        <end position="270"/>
    </location>
</feature>
<dbReference type="EMBL" id="FUYE01000003">
    <property type="protein sequence ID" value="SKA85068.1"/>
    <property type="molecule type" value="Genomic_DNA"/>
</dbReference>
<dbReference type="GO" id="GO:0005524">
    <property type="term" value="F:ATP binding"/>
    <property type="evidence" value="ECO:0007669"/>
    <property type="project" value="UniProtKB-KW"/>
</dbReference>
<dbReference type="Pfam" id="PF02661">
    <property type="entry name" value="Fic"/>
    <property type="match status" value="1"/>
</dbReference>